<keyword evidence="6" id="KW-1185">Reference proteome</keyword>
<feature type="coiled-coil region" evidence="3">
    <location>
        <begin position="158"/>
        <end position="185"/>
    </location>
</feature>
<evidence type="ECO:0000256" key="2">
    <source>
        <dbReference type="ARBA" id="ARBA00023172"/>
    </source>
</evidence>
<dbReference type="SUPFAM" id="SSF53041">
    <property type="entry name" value="Resolvase-like"/>
    <property type="match status" value="1"/>
</dbReference>
<evidence type="ECO:0000313" key="6">
    <source>
        <dbReference type="Proteomes" id="UP000247536"/>
    </source>
</evidence>
<evidence type="ECO:0000259" key="4">
    <source>
        <dbReference type="PROSITE" id="PS51736"/>
    </source>
</evidence>
<dbReference type="CDD" id="cd00338">
    <property type="entry name" value="Ser_Recombinase"/>
    <property type="match status" value="1"/>
</dbReference>
<dbReference type="PANTHER" id="PTHR30461">
    <property type="entry name" value="DNA-INVERTASE FROM LAMBDOID PROPHAGE"/>
    <property type="match status" value="1"/>
</dbReference>
<dbReference type="InterPro" id="IPR036162">
    <property type="entry name" value="Resolvase-like_N_sf"/>
</dbReference>
<evidence type="ECO:0000256" key="1">
    <source>
        <dbReference type="ARBA" id="ARBA00023125"/>
    </source>
</evidence>
<dbReference type="InterPro" id="IPR006119">
    <property type="entry name" value="Resolv_N"/>
</dbReference>
<keyword evidence="1" id="KW-0238">DNA-binding</keyword>
<protein>
    <recommendedName>
        <fullName evidence="4">Resolvase/invertase-type recombinase catalytic domain-containing protein</fullName>
    </recommendedName>
</protein>
<dbReference type="PANTHER" id="PTHR30461:SF2">
    <property type="entry name" value="SERINE RECOMBINASE PINE-RELATED"/>
    <property type="match status" value="1"/>
</dbReference>
<dbReference type="Gene3D" id="3.40.50.1390">
    <property type="entry name" value="Resolvase, N-terminal catalytic domain"/>
    <property type="match status" value="1"/>
</dbReference>
<dbReference type="Proteomes" id="UP000247536">
    <property type="component" value="Unassembled WGS sequence"/>
</dbReference>
<dbReference type="EMBL" id="QJRY01000001">
    <property type="protein sequence ID" value="PYB77577.1"/>
    <property type="molecule type" value="Genomic_DNA"/>
</dbReference>
<organism evidence="5 6">
    <name type="scientific">Rhizobium wuzhouense</name>
    <dbReference type="NCBI Taxonomy" id="1986026"/>
    <lineage>
        <taxon>Bacteria</taxon>
        <taxon>Pseudomonadati</taxon>
        <taxon>Pseudomonadota</taxon>
        <taxon>Alphaproteobacteria</taxon>
        <taxon>Hyphomicrobiales</taxon>
        <taxon>Rhizobiaceae</taxon>
        <taxon>Rhizobium/Agrobacterium group</taxon>
        <taxon>Rhizobium</taxon>
    </lineage>
</organism>
<evidence type="ECO:0000256" key="3">
    <source>
        <dbReference type="SAM" id="Coils"/>
    </source>
</evidence>
<evidence type="ECO:0000313" key="5">
    <source>
        <dbReference type="EMBL" id="PYB77577.1"/>
    </source>
</evidence>
<keyword evidence="2" id="KW-0233">DNA recombination</keyword>
<gene>
    <name evidence="5" type="ORF">DMY87_04290</name>
</gene>
<reference evidence="5 6" key="1">
    <citation type="submission" date="2018-06" db="EMBL/GenBank/DDBJ databases">
        <title>Rhizobium wuzhouense sp. nov., isolated from roots of Oryza officinalis.</title>
        <authorList>
            <person name="Yuan T."/>
        </authorList>
    </citation>
    <scope>NUCLEOTIDE SEQUENCE [LARGE SCALE GENOMIC DNA]</scope>
    <source>
        <strain evidence="5 6">W44</strain>
    </source>
</reference>
<name>A0ABX5NYX5_9HYPH</name>
<dbReference type="Pfam" id="PF00239">
    <property type="entry name" value="Resolvase"/>
    <property type="match status" value="1"/>
</dbReference>
<dbReference type="InterPro" id="IPR050639">
    <property type="entry name" value="SSR_resolvase"/>
</dbReference>
<keyword evidence="3" id="KW-0175">Coiled coil</keyword>
<dbReference type="SMART" id="SM00857">
    <property type="entry name" value="Resolvase"/>
    <property type="match status" value="1"/>
</dbReference>
<proteinExistence type="predicted"/>
<feature type="domain" description="Resolvase/invertase-type recombinase catalytic" evidence="4">
    <location>
        <begin position="9"/>
        <end position="167"/>
    </location>
</feature>
<accession>A0ABX5NYX5</accession>
<comment type="caution">
    <text evidence="5">The sequence shown here is derived from an EMBL/GenBank/DDBJ whole genome shotgun (WGS) entry which is preliminary data.</text>
</comment>
<sequence length="257" mass="28259">MFAYYTSKRAIAYTRVSTTAQKESGIGLQSQRSAIEAYARHQGVEIIEWFSDAASARGEQSLNNRPGLQAAIAAAKANEADLLVDRIDRLSRHTDTIMKIFSNEKIMVVAVSEGDADNPLVLASRAAKAQFEGDRISELTKKGLSRIKASGVKLGNPKNLNEAQRRGAQANKKRAEKKARELADVIKAYGWHDLNMPKLAEALNRAGIKTSRNKPWTPAALRRPLERAIEILGYKATTEAPKSDLDAYADDDAYGIF</sequence>
<dbReference type="RefSeq" id="WP_110790005.1">
    <property type="nucleotide sequence ID" value="NZ_QJRY01000001.1"/>
</dbReference>
<dbReference type="PROSITE" id="PS51736">
    <property type="entry name" value="RECOMBINASES_3"/>
    <property type="match status" value="1"/>
</dbReference>